<feature type="region of interest" description="Disordered" evidence="2">
    <location>
        <begin position="1"/>
        <end position="33"/>
    </location>
</feature>
<proteinExistence type="predicted"/>
<feature type="compositionally biased region" description="Polar residues" evidence="2">
    <location>
        <begin position="1"/>
        <end position="12"/>
    </location>
</feature>
<keyword evidence="1" id="KW-0597">Phosphoprotein</keyword>
<dbReference type="EMBL" id="JAWRVI010000029">
    <property type="protein sequence ID" value="KAK4087850.1"/>
    <property type="molecule type" value="Genomic_DNA"/>
</dbReference>
<feature type="modified residue" description="Phosphohistidine" evidence="1">
    <location>
        <position position="439"/>
    </location>
</feature>
<keyword evidence="5" id="KW-1185">Reference proteome</keyword>
<evidence type="ECO:0000256" key="2">
    <source>
        <dbReference type="SAM" id="MobiDB-lite"/>
    </source>
</evidence>
<dbReference type="SMART" id="SM00073">
    <property type="entry name" value="HPT"/>
    <property type="match status" value="1"/>
</dbReference>
<dbReference type="SUPFAM" id="SSF47226">
    <property type="entry name" value="Histidine-containing phosphotransfer domain, HPT domain"/>
    <property type="match status" value="1"/>
</dbReference>
<evidence type="ECO:0000256" key="1">
    <source>
        <dbReference type="PROSITE-ProRule" id="PRU00110"/>
    </source>
</evidence>
<comment type="caution">
    <text evidence="4">The sequence shown here is derived from an EMBL/GenBank/DDBJ whole genome shotgun (WGS) entry which is preliminary data.</text>
</comment>
<feature type="domain" description="HPt" evidence="3">
    <location>
        <begin position="400"/>
        <end position="505"/>
    </location>
</feature>
<dbReference type="InterPro" id="IPR036641">
    <property type="entry name" value="HPT_dom_sf"/>
</dbReference>
<evidence type="ECO:0000313" key="4">
    <source>
        <dbReference type="EMBL" id="KAK4087850.1"/>
    </source>
</evidence>
<dbReference type="Pfam" id="PF01627">
    <property type="entry name" value="Hpt"/>
    <property type="match status" value="1"/>
</dbReference>
<protein>
    <recommendedName>
        <fullName evidence="3">HPt domain-containing protein</fullName>
    </recommendedName>
</protein>
<name>A0ABR0BV01_PURLI</name>
<dbReference type="CDD" id="cd00088">
    <property type="entry name" value="HPT"/>
    <property type="match status" value="1"/>
</dbReference>
<dbReference type="InterPro" id="IPR045871">
    <property type="entry name" value="AHP1-5/YPD1"/>
</dbReference>
<accession>A0ABR0BV01</accession>
<dbReference type="InterPro" id="IPR008207">
    <property type="entry name" value="Sig_transdc_His_kin_Hpt_dom"/>
</dbReference>
<dbReference type="Gene3D" id="1.20.120.160">
    <property type="entry name" value="HPT domain"/>
    <property type="match status" value="1"/>
</dbReference>
<evidence type="ECO:0000259" key="3">
    <source>
        <dbReference type="PROSITE" id="PS50894"/>
    </source>
</evidence>
<sequence length="516" mass="55061">MTDTLLASTTPGQKEPSEVSRSASAPGALPKGRSLIHPFPLPPAIASPLGRLARVGTQAHPRSSSRGALAARAQGHSSLAGFGACLIVAVRAAGMARAGWHAVPGAAWARLEMPLFLLPDARDREAGLELPTTACRQMSPLLLIRCLDPPEPSNRHATAASLLTPPSGPLRPILEAHHPLTFAAHRRCSSSSLASTHTLLALPTQQPPSRRCAGQSQAQGGIAILLERRPCLPSSPNGSRSSNILPSSYTLSRPPLTLGPPVACVVSCDQVTAPPLTPHPAPRAASRAADPVSTNVTIPVFTLRYLTPCAALPHFARSPPVTRFAQFLLWLQALTGTPSHSHSLGLTPPPASTSRGKQHLIVAMAPSEDKVAPEESESNFGDGVDMSTFNQILEMDEPGDQDFSSSIVFGFFDQAQETFESMDKALKDEDLEKLSQLGHFLKGSSATLGLVKVRDGCEKIQRFGKNENEDGTEEPDSELCLKRIKQALKAVKADYEVVEKALRKYYEGDKDKSDDA</sequence>
<evidence type="ECO:0000313" key="5">
    <source>
        <dbReference type="Proteomes" id="UP001287286"/>
    </source>
</evidence>
<dbReference type="Proteomes" id="UP001287286">
    <property type="component" value="Unassembled WGS sequence"/>
</dbReference>
<organism evidence="4 5">
    <name type="scientific">Purpureocillium lilacinum</name>
    <name type="common">Paecilomyces lilacinus</name>
    <dbReference type="NCBI Taxonomy" id="33203"/>
    <lineage>
        <taxon>Eukaryota</taxon>
        <taxon>Fungi</taxon>
        <taxon>Dikarya</taxon>
        <taxon>Ascomycota</taxon>
        <taxon>Pezizomycotina</taxon>
        <taxon>Sordariomycetes</taxon>
        <taxon>Hypocreomycetidae</taxon>
        <taxon>Hypocreales</taxon>
        <taxon>Ophiocordycipitaceae</taxon>
        <taxon>Purpureocillium</taxon>
    </lineage>
</organism>
<dbReference type="PROSITE" id="PS50894">
    <property type="entry name" value="HPT"/>
    <property type="match status" value="1"/>
</dbReference>
<dbReference type="PANTHER" id="PTHR28242">
    <property type="entry name" value="PHOSPHORELAY INTERMEDIATE PROTEIN YPD1"/>
    <property type="match status" value="1"/>
</dbReference>
<gene>
    <name evidence="4" type="ORF">Purlil1_7907</name>
</gene>
<dbReference type="PANTHER" id="PTHR28242:SF52">
    <property type="entry name" value="PHOSPHORELAY INTERMEDIATE PROTEIN YPD1"/>
    <property type="match status" value="1"/>
</dbReference>
<reference evidence="4 5" key="1">
    <citation type="journal article" date="2024" name="Microbiol. Resour. Announc.">
        <title>Genome annotations for the ascomycete fungi Trichoderma harzianum, Trichoderma aggressivum, and Purpureocillium lilacinum.</title>
        <authorList>
            <person name="Beijen E.P.W."/>
            <person name="Ohm R.A."/>
        </authorList>
    </citation>
    <scope>NUCLEOTIDE SEQUENCE [LARGE SCALE GENOMIC DNA]</scope>
    <source>
        <strain evidence="4 5">CBS 150709</strain>
    </source>
</reference>